<accession>A0AB34FUJ7</accession>
<feature type="compositionally biased region" description="Basic and acidic residues" evidence="1">
    <location>
        <begin position="300"/>
        <end position="311"/>
    </location>
</feature>
<evidence type="ECO:0000256" key="1">
    <source>
        <dbReference type="SAM" id="MobiDB-lite"/>
    </source>
</evidence>
<proteinExistence type="predicted"/>
<name>A0AB34FUJ7_9HYPO</name>
<reference evidence="2" key="1">
    <citation type="submission" date="2023-01" db="EMBL/GenBank/DDBJ databases">
        <title>The growth and conidiation of Purpureocillium lavendulum are regulated by nitrogen source and histone H3K14 acetylation.</title>
        <authorList>
            <person name="Tang P."/>
            <person name="Han J."/>
            <person name="Zhang C."/>
            <person name="Tang P."/>
            <person name="Qi F."/>
            <person name="Zhang K."/>
            <person name="Liang L."/>
        </authorList>
    </citation>
    <scope>NUCLEOTIDE SEQUENCE</scope>
    <source>
        <strain evidence="2">YMF1.00683</strain>
    </source>
</reference>
<dbReference type="Proteomes" id="UP001163105">
    <property type="component" value="Unassembled WGS sequence"/>
</dbReference>
<dbReference type="InterPro" id="IPR038883">
    <property type="entry name" value="AN11006-like"/>
</dbReference>
<feature type="region of interest" description="Disordered" evidence="1">
    <location>
        <begin position="275"/>
        <end position="311"/>
    </location>
</feature>
<feature type="compositionally biased region" description="Acidic residues" evidence="1">
    <location>
        <begin position="122"/>
        <end position="133"/>
    </location>
</feature>
<feature type="region of interest" description="Disordered" evidence="1">
    <location>
        <begin position="122"/>
        <end position="156"/>
    </location>
</feature>
<dbReference type="PANTHER" id="PTHR42085">
    <property type="entry name" value="F-BOX DOMAIN-CONTAINING PROTEIN"/>
    <property type="match status" value="1"/>
</dbReference>
<gene>
    <name evidence="2" type="ORF">O9K51_04228</name>
</gene>
<comment type="caution">
    <text evidence="2">The sequence shown here is derived from an EMBL/GenBank/DDBJ whole genome shotgun (WGS) entry which is preliminary data.</text>
</comment>
<evidence type="ECO:0000313" key="2">
    <source>
        <dbReference type="EMBL" id="KAJ6443049.1"/>
    </source>
</evidence>
<keyword evidence="3" id="KW-1185">Reference proteome</keyword>
<evidence type="ECO:0000313" key="3">
    <source>
        <dbReference type="Proteomes" id="UP001163105"/>
    </source>
</evidence>
<dbReference type="PANTHER" id="PTHR42085:SF1">
    <property type="entry name" value="F-BOX DOMAIN-CONTAINING PROTEIN"/>
    <property type="match status" value="1"/>
</dbReference>
<sequence>MSPRLLTKKIKNSARNERLRCSRDSEIAARAGRLRMQGTGDPYQPNHGGLPIMTLHGDGCVAVPLEGRAANDLSLLLSLPPELRCLIYRWVLLMSPVRNGSPDPGYPAPVIQKRVFRRLTEGADDDDDEDDADINDRNNSNNNNKREGDLDDNTPRARRATTATALLCPNRPLCGIPTSLLRSCRQVYHEVRLMPFAANEFVYLTWFASGLLTAHATVTGLMRPWQREAMRYVRVDVLGLELLEAAELRRWAALSAAWTGLRGLRVRVVSPVGGELDARGTTEGDGDDDDDHHNNSNNDDECRERPRGHDRVRQAAEQWAAGGALAGMKTLERMEVELAVPSWGTQAKLEFGRALQREMRRGGSRAVVVVVCTAASPGAGAGQGPPR</sequence>
<dbReference type="EMBL" id="JAQHRD010000003">
    <property type="protein sequence ID" value="KAJ6443049.1"/>
    <property type="molecule type" value="Genomic_DNA"/>
</dbReference>
<organism evidence="2 3">
    <name type="scientific">Purpureocillium lavendulum</name>
    <dbReference type="NCBI Taxonomy" id="1247861"/>
    <lineage>
        <taxon>Eukaryota</taxon>
        <taxon>Fungi</taxon>
        <taxon>Dikarya</taxon>
        <taxon>Ascomycota</taxon>
        <taxon>Pezizomycotina</taxon>
        <taxon>Sordariomycetes</taxon>
        <taxon>Hypocreomycetidae</taxon>
        <taxon>Hypocreales</taxon>
        <taxon>Ophiocordycipitaceae</taxon>
        <taxon>Purpureocillium</taxon>
    </lineage>
</organism>
<dbReference type="AlphaFoldDB" id="A0AB34FUJ7"/>
<protein>
    <submittedName>
        <fullName evidence="2">Uncharacterized protein</fullName>
    </submittedName>
</protein>